<proteinExistence type="predicted"/>
<reference evidence="2 3" key="1">
    <citation type="submission" date="2020-02" db="EMBL/GenBank/DDBJ databases">
        <title>Paenibacillus sp. nov., isolated from rhizosphere soil of tomato.</title>
        <authorList>
            <person name="Weon H.-Y."/>
            <person name="Lee S.A."/>
        </authorList>
    </citation>
    <scope>NUCLEOTIDE SEQUENCE [LARGE SCALE GENOMIC DNA]</scope>
    <source>
        <strain evidence="2 3">14171R-81</strain>
        <plasmid evidence="2 3">unnamed2</plasmid>
    </source>
</reference>
<organism evidence="2 3">
    <name type="scientific">Paenibacillus rhizovicinus</name>
    <dbReference type="NCBI Taxonomy" id="2704463"/>
    <lineage>
        <taxon>Bacteria</taxon>
        <taxon>Bacillati</taxon>
        <taxon>Bacillota</taxon>
        <taxon>Bacilli</taxon>
        <taxon>Bacillales</taxon>
        <taxon>Paenibacillaceae</taxon>
        <taxon>Paenibacillus</taxon>
    </lineage>
</organism>
<dbReference type="InterPro" id="IPR021361">
    <property type="entry name" value="Tad2-like_dom"/>
</dbReference>
<dbReference type="EMBL" id="CP048288">
    <property type="protein sequence ID" value="QHW35690.1"/>
    <property type="molecule type" value="Genomic_DNA"/>
</dbReference>
<dbReference type="AlphaFoldDB" id="A0A6C0PAT1"/>
<name>A0A6C0PAT1_9BACL</name>
<evidence type="ECO:0000259" key="1">
    <source>
        <dbReference type="Pfam" id="PF11195"/>
    </source>
</evidence>
<evidence type="ECO:0000313" key="3">
    <source>
        <dbReference type="Proteomes" id="UP000479114"/>
    </source>
</evidence>
<sequence length="146" mass="16855">MELAESYLWKINGIAHVHDGVYHAKSESYEDAQALAGFWHSRYKGEKVLIAAGPDTELEYMDRFDFSVVMRLLPSGYKVIRLSWMDGIYLEMRKDGIYAVSDGCGECHLWQPQMKDLMAGDWRVMRREKVPEWDGNTITMSGRLSI</sequence>
<accession>A0A6C0PAT1</accession>
<evidence type="ECO:0000313" key="2">
    <source>
        <dbReference type="EMBL" id="QHW35690.1"/>
    </source>
</evidence>
<gene>
    <name evidence="2" type="ORF">GZH47_32885</name>
</gene>
<dbReference type="KEGG" id="prz:GZH47_32885"/>
<keyword evidence="3" id="KW-1185">Reference proteome</keyword>
<dbReference type="Proteomes" id="UP000479114">
    <property type="component" value="Plasmid unnamed2"/>
</dbReference>
<feature type="domain" description="Thoeris anti-defense 2-like" evidence="1">
    <location>
        <begin position="65"/>
        <end position="124"/>
    </location>
</feature>
<dbReference type="Pfam" id="PF11195">
    <property type="entry name" value="Tad2-like"/>
    <property type="match status" value="1"/>
</dbReference>
<keyword evidence="2" id="KW-0614">Plasmid</keyword>
<dbReference type="RefSeq" id="WP_162645824.1">
    <property type="nucleotide sequence ID" value="NZ_CP048288.1"/>
</dbReference>
<geneLocation type="plasmid" evidence="2 3">
    <name>unnamed2</name>
</geneLocation>
<protein>
    <recommendedName>
        <fullName evidence="1">Thoeris anti-defense 2-like domain-containing protein</fullName>
    </recommendedName>
</protein>